<reference evidence="2 3" key="1">
    <citation type="journal article" date="2018" name="BMC Genomics">
        <title>Comparative genome analyses reveal sequence features reflecting distinct modes of host-adaptation between dicot and monocot powdery mildew.</title>
        <authorList>
            <person name="Wu Y."/>
            <person name="Ma X."/>
            <person name="Pan Z."/>
            <person name="Kale S.D."/>
            <person name="Song Y."/>
            <person name="King H."/>
            <person name="Zhang Q."/>
            <person name="Presley C."/>
            <person name="Deng X."/>
            <person name="Wei C.I."/>
            <person name="Xiao S."/>
        </authorList>
    </citation>
    <scope>NUCLEOTIDE SEQUENCE [LARGE SCALE GENOMIC DNA]</scope>
    <source>
        <strain evidence="2">UMSG3</strain>
    </source>
</reference>
<evidence type="ECO:0000313" key="3">
    <source>
        <dbReference type="Proteomes" id="UP000283383"/>
    </source>
</evidence>
<feature type="domain" description="F-box" evidence="1">
    <location>
        <begin position="89"/>
        <end position="141"/>
    </location>
</feature>
<comment type="caution">
    <text evidence="2">The sequence shown here is derived from an EMBL/GenBank/DDBJ whole genome shotgun (WGS) entry which is preliminary data.</text>
</comment>
<evidence type="ECO:0000259" key="1">
    <source>
        <dbReference type="PROSITE" id="PS50181"/>
    </source>
</evidence>
<dbReference type="Gene3D" id="1.20.1280.50">
    <property type="match status" value="1"/>
</dbReference>
<organism evidence="2 3">
    <name type="scientific">Golovinomyces cichoracearum</name>
    <dbReference type="NCBI Taxonomy" id="62708"/>
    <lineage>
        <taxon>Eukaryota</taxon>
        <taxon>Fungi</taxon>
        <taxon>Dikarya</taxon>
        <taxon>Ascomycota</taxon>
        <taxon>Pezizomycotina</taxon>
        <taxon>Leotiomycetes</taxon>
        <taxon>Erysiphales</taxon>
        <taxon>Erysiphaceae</taxon>
        <taxon>Golovinomyces</taxon>
    </lineage>
</organism>
<gene>
    <name evidence="2" type="ORF">GcM3_116016</name>
</gene>
<accession>A0A420I846</accession>
<name>A0A420I846_9PEZI</name>
<sequence>MRFRWIEDEIKINIYIPPEIIKEIQGKQVNKTNKQSRSFISPLSPHDHLFRHTHLMITSPHTLQAIKMLNQEQNDSSTEVNLMRTSSSCRSLPMLPCELLLRIFFFLDIPDLLSLSRTMHYFRKISLDPLLHAHRLHFASIILSRAIPSRPSLTELMARQVYITRTTKAALRLGRSFITIKLKRLLERRPSMDRLVELGVLPVECSSETKIVSKSNSTLYLNQTVEERARVDEFFNGVDRTAKQKRKPPHQ</sequence>
<dbReference type="AlphaFoldDB" id="A0A420I846"/>
<dbReference type="Proteomes" id="UP000283383">
    <property type="component" value="Unassembled WGS sequence"/>
</dbReference>
<dbReference type="SUPFAM" id="SSF81383">
    <property type="entry name" value="F-box domain"/>
    <property type="match status" value="1"/>
</dbReference>
<dbReference type="PROSITE" id="PS50181">
    <property type="entry name" value="FBOX"/>
    <property type="match status" value="1"/>
</dbReference>
<proteinExistence type="predicted"/>
<protein>
    <submittedName>
        <fullName evidence="2">Putative f-box domain-containing protein</fullName>
    </submittedName>
</protein>
<dbReference type="InterPro" id="IPR036047">
    <property type="entry name" value="F-box-like_dom_sf"/>
</dbReference>
<dbReference type="EMBL" id="MCBQ01011639">
    <property type="protein sequence ID" value="RKF65822.1"/>
    <property type="molecule type" value="Genomic_DNA"/>
</dbReference>
<evidence type="ECO:0000313" key="2">
    <source>
        <dbReference type="EMBL" id="RKF65822.1"/>
    </source>
</evidence>
<dbReference type="STRING" id="62708.A0A420I846"/>
<dbReference type="InterPro" id="IPR001810">
    <property type="entry name" value="F-box_dom"/>
</dbReference>
<keyword evidence="3" id="KW-1185">Reference proteome</keyword>
<dbReference type="Pfam" id="PF12937">
    <property type="entry name" value="F-box-like"/>
    <property type="match status" value="1"/>
</dbReference>